<feature type="non-terminal residue" evidence="1">
    <location>
        <position position="1"/>
    </location>
</feature>
<protein>
    <submittedName>
        <fullName evidence="1">Uncharacterized protein</fullName>
    </submittedName>
</protein>
<accession>A0ACC6RBQ4</accession>
<reference evidence="1" key="1">
    <citation type="submission" date="2024-02" db="EMBL/GenBank/DDBJ databases">
        <title>Bacteria isolated from the canopy kelp, Nereocystis luetkeana.</title>
        <authorList>
            <person name="Pfister C.A."/>
            <person name="Younker I.T."/>
            <person name="Light S.H."/>
        </authorList>
    </citation>
    <scope>NUCLEOTIDE SEQUENCE</scope>
    <source>
        <strain evidence="1">TN.2.01</strain>
    </source>
</reference>
<dbReference type="EMBL" id="JBAKAX010000108">
    <property type="protein sequence ID" value="MEL0606498.1"/>
    <property type="molecule type" value="Genomic_DNA"/>
</dbReference>
<sequence length="59" mass="6531">RKTQHTVNFNQVATSGCRPQVKEDSVSKGEFKKAGDRSNKKAAEAILKIHPKLIVLAQK</sequence>
<organism evidence="1 2">
    <name type="scientific">Pseudoalteromonas undina</name>
    <dbReference type="NCBI Taxonomy" id="43660"/>
    <lineage>
        <taxon>Bacteria</taxon>
        <taxon>Pseudomonadati</taxon>
        <taxon>Pseudomonadota</taxon>
        <taxon>Gammaproteobacteria</taxon>
        <taxon>Alteromonadales</taxon>
        <taxon>Pseudoalteromonadaceae</taxon>
        <taxon>Pseudoalteromonas</taxon>
    </lineage>
</organism>
<gene>
    <name evidence="1" type="ORF">V6250_20305</name>
</gene>
<evidence type="ECO:0000313" key="2">
    <source>
        <dbReference type="Proteomes" id="UP001374952"/>
    </source>
</evidence>
<keyword evidence="2" id="KW-1185">Reference proteome</keyword>
<dbReference type="Proteomes" id="UP001374952">
    <property type="component" value="Unassembled WGS sequence"/>
</dbReference>
<evidence type="ECO:0000313" key="1">
    <source>
        <dbReference type="EMBL" id="MEL0606498.1"/>
    </source>
</evidence>
<comment type="caution">
    <text evidence="1">The sequence shown here is derived from an EMBL/GenBank/DDBJ whole genome shotgun (WGS) entry which is preliminary data.</text>
</comment>
<proteinExistence type="predicted"/>
<name>A0ACC6RBQ4_9GAMM</name>